<evidence type="ECO:0000313" key="2">
    <source>
        <dbReference type="Proteomes" id="UP000825483"/>
    </source>
</evidence>
<dbReference type="AlphaFoldDB" id="A0A9R1C8M7"/>
<keyword evidence="2" id="KW-1185">Reference proteome</keyword>
<dbReference type="GeneID" id="72468913"/>
<dbReference type="PANTHER" id="PTHR41317:SF1">
    <property type="entry name" value="PD-(D_E)XK NUCLEASE FAMILY TRANSPOSASE"/>
    <property type="match status" value="1"/>
</dbReference>
<accession>A0A9R1C8M7</accession>
<reference evidence="1" key="1">
    <citation type="journal article" date="2022" name="Int. J. Syst. Evol. Microbiol.">
        <title>Prevotella lacticifex sp. nov., isolated from the rumen of cows.</title>
        <authorList>
            <person name="Shinkai T."/>
            <person name="Ikeyama N."/>
            <person name="Kumagai M."/>
            <person name="Ohmori H."/>
            <person name="Sakamoto M."/>
            <person name="Ohkuma M."/>
            <person name="Mitsumori M."/>
        </authorList>
    </citation>
    <scope>NUCLEOTIDE SEQUENCE</scope>
    <source>
        <strain evidence="1">R5076</strain>
    </source>
</reference>
<evidence type="ECO:0000313" key="1">
    <source>
        <dbReference type="EMBL" id="GJG58010.1"/>
    </source>
</evidence>
<dbReference type="NCBIfam" id="TIGR01784">
    <property type="entry name" value="T_den_put_tspse"/>
    <property type="match status" value="1"/>
</dbReference>
<gene>
    <name evidence="1" type="ORF">PRLR5076_08610</name>
</gene>
<comment type="caution">
    <text evidence="1">The sequence shown here is derived from an EMBL/GenBank/DDBJ whole genome shotgun (WGS) entry which is preliminary data.</text>
</comment>
<dbReference type="RefSeq" id="WP_223930229.1">
    <property type="nucleotide sequence ID" value="NZ_BPTU01000005.1"/>
</dbReference>
<proteinExistence type="predicted"/>
<dbReference type="EMBL" id="BPUB01000001">
    <property type="protein sequence ID" value="GJG58010.1"/>
    <property type="molecule type" value="Genomic_DNA"/>
</dbReference>
<sequence length="305" mass="35050">MIHTGERYINPLTDFGFKRIFGTPFNSDLLVSFLNAVLDGERVVEDVEYSNSEKFGSNEDARKAIFDVYCKTADGSRIIVEMQNVYQDFYKDRSIFYSTFPISEQAEKGDWNYELKDVYTIGILNFAFPESKKSGDNGIFREVKLMDINTKEVFYDKLTYIYVELANFHKDIDECKTLIDKWLFCLKNLQNLLERPTELQGRVFEKLFKTAEIAMFKPMELKAYEQSIHAYRDIKNGMDSARREGEAIGLEKGEAIGLEKGEAIGLEKGEFKANMKVARMMKAKGFDVSLISEITGLSEDQIAEL</sequence>
<name>A0A9R1C8M7_9BACT</name>
<evidence type="ECO:0008006" key="3">
    <source>
        <dbReference type="Google" id="ProtNLM"/>
    </source>
</evidence>
<dbReference type="InterPro" id="IPR010106">
    <property type="entry name" value="RpnA"/>
</dbReference>
<protein>
    <recommendedName>
        <fullName evidence="3">Rpn family recombination-promoting nuclease/putative transposase</fullName>
    </recommendedName>
</protein>
<dbReference type="PANTHER" id="PTHR41317">
    <property type="entry name" value="PD-(D_E)XK NUCLEASE FAMILY TRANSPOSASE"/>
    <property type="match status" value="1"/>
</dbReference>
<dbReference type="Pfam" id="PF12784">
    <property type="entry name" value="PDDEXK_2"/>
    <property type="match status" value="1"/>
</dbReference>
<dbReference type="Proteomes" id="UP000825483">
    <property type="component" value="Unassembled WGS sequence"/>
</dbReference>
<organism evidence="1 2">
    <name type="scientific">Prevotella lacticifex</name>
    <dbReference type="NCBI Taxonomy" id="2854755"/>
    <lineage>
        <taxon>Bacteria</taxon>
        <taxon>Pseudomonadati</taxon>
        <taxon>Bacteroidota</taxon>
        <taxon>Bacteroidia</taxon>
        <taxon>Bacteroidales</taxon>
        <taxon>Prevotellaceae</taxon>
        <taxon>Prevotella</taxon>
    </lineage>
</organism>